<comment type="similarity">
    <text evidence="2">Belongs to the ustYa family.</text>
</comment>
<evidence type="ECO:0000313" key="3">
    <source>
        <dbReference type="EMBL" id="KAF2245316.1"/>
    </source>
</evidence>
<dbReference type="PANTHER" id="PTHR33365:SF4">
    <property type="entry name" value="CYCLOCHLOROTINE BIOSYNTHESIS PROTEIN O"/>
    <property type="match status" value="1"/>
</dbReference>
<accession>A0A6A6I4S7</accession>
<protein>
    <recommendedName>
        <fullName evidence="5">Tat pathway signal sequence protein</fullName>
    </recommendedName>
</protein>
<organism evidence="3 4">
    <name type="scientific">Trematosphaeria pertusa</name>
    <dbReference type="NCBI Taxonomy" id="390896"/>
    <lineage>
        <taxon>Eukaryota</taxon>
        <taxon>Fungi</taxon>
        <taxon>Dikarya</taxon>
        <taxon>Ascomycota</taxon>
        <taxon>Pezizomycotina</taxon>
        <taxon>Dothideomycetes</taxon>
        <taxon>Pleosporomycetidae</taxon>
        <taxon>Pleosporales</taxon>
        <taxon>Massarineae</taxon>
        <taxon>Trematosphaeriaceae</taxon>
        <taxon>Trematosphaeria</taxon>
    </lineage>
</organism>
<dbReference type="EMBL" id="ML987200">
    <property type="protein sequence ID" value="KAF2245316.1"/>
    <property type="molecule type" value="Genomic_DNA"/>
</dbReference>
<feature type="non-terminal residue" evidence="3">
    <location>
        <position position="113"/>
    </location>
</feature>
<evidence type="ECO:0000256" key="2">
    <source>
        <dbReference type="ARBA" id="ARBA00035112"/>
    </source>
</evidence>
<dbReference type="GO" id="GO:0043386">
    <property type="term" value="P:mycotoxin biosynthetic process"/>
    <property type="evidence" value="ECO:0007669"/>
    <property type="project" value="InterPro"/>
</dbReference>
<evidence type="ECO:0000256" key="1">
    <source>
        <dbReference type="ARBA" id="ARBA00004685"/>
    </source>
</evidence>
<dbReference type="PANTHER" id="PTHR33365">
    <property type="entry name" value="YALI0B05434P"/>
    <property type="match status" value="1"/>
</dbReference>
<gene>
    <name evidence="3" type="ORF">BU26DRAFT_386564</name>
</gene>
<evidence type="ECO:0000313" key="4">
    <source>
        <dbReference type="Proteomes" id="UP000800094"/>
    </source>
</evidence>
<dbReference type="Proteomes" id="UP000800094">
    <property type="component" value="Unassembled WGS sequence"/>
</dbReference>
<evidence type="ECO:0008006" key="5">
    <source>
        <dbReference type="Google" id="ProtNLM"/>
    </source>
</evidence>
<reference evidence="3" key="1">
    <citation type="journal article" date="2020" name="Stud. Mycol.">
        <title>101 Dothideomycetes genomes: a test case for predicting lifestyles and emergence of pathogens.</title>
        <authorList>
            <person name="Haridas S."/>
            <person name="Albert R."/>
            <person name="Binder M."/>
            <person name="Bloem J."/>
            <person name="Labutti K."/>
            <person name="Salamov A."/>
            <person name="Andreopoulos B."/>
            <person name="Baker S."/>
            <person name="Barry K."/>
            <person name="Bills G."/>
            <person name="Bluhm B."/>
            <person name="Cannon C."/>
            <person name="Castanera R."/>
            <person name="Culley D."/>
            <person name="Daum C."/>
            <person name="Ezra D."/>
            <person name="Gonzalez J."/>
            <person name="Henrissat B."/>
            <person name="Kuo A."/>
            <person name="Liang C."/>
            <person name="Lipzen A."/>
            <person name="Lutzoni F."/>
            <person name="Magnuson J."/>
            <person name="Mondo S."/>
            <person name="Nolan M."/>
            <person name="Ohm R."/>
            <person name="Pangilinan J."/>
            <person name="Park H.-J."/>
            <person name="Ramirez L."/>
            <person name="Alfaro M."/>
            <person name="Sun H."/>
            <person name="Tritt A."/>
            <person name="Yoshinaga Y."/>
            <person name="Zwiers L.-H."/>
            <person name="Turgeon B."/>
            <person name="Goodwin S."/>
            <person name="Spatafora J."/>
            <person name="Crous P."/>
            <person name="Grigoriev I."/>
        </authorList>
    </citation>
    <scope>NUCLEOTIDE SEQUENCE</scope>
    <source>
        <strain evidence="3">CBS 122368</strain>
    </source>
</reference>
<name>A0A6A6I4S7_9PLEO</name>
<dbReference type="Pfam" id="PF11807">
    <property type="entry name" value="UstYa"/>
    <property type="match status" value="1"/>
</dbReference>
<dbReference type="GeneID" id="54575974"/>
<comment type="pathway">
    <text evidence="1">Mycotoxin biosynthesis.</text>
</comment>
<sequence>IELEEDNGGGGYMSSLEMFHHLHCLNVLRKWTHLDHYKEIDPFWHKSNKYHLREHTDHCIDIIRQVLMCHSDTGLVVFHWTKKTATPSPYFSTSHKCRDPEEVLAWAKSNAKP</sequence>
<dbReference type="AlphaFoldDB" id="A0A6A6I4S7"/>
<dbReference type="RefSeq" id="XP_033680320.1">
    <property type="nucleotide sequence ID" value="XM_033822644.1"/>
</dbReference>
<dbReference type="InterPro" id="IPR021765">
    <property type="entry name" value="UstYa-like"/>
</dbReference>
<keyword evidence="4" id="KW-1185">Reference proteome</keyword>
<proteinExistence type="inferred from homology"/>
<feature type="non-terminal residue" evidence="3">
    <location>
        <position position="1"/>
    </location>
</feature>
<dbReference type="OrthoDB" id="3687641at2759"/>